<dbReference type="EMBL" id="OCNJ01000001">
    <property type="protein sequence ID" value="SOD89417.1"/>
    <property type="molecule type" value="Genomic_DNA"/>
</dbReference>
<evidence type="ECO:0000256" key="6">
    <source>
        <dbReference type="ARBA" id="ARBA00023096"/>
    </source>
</evidence>
<feature type="binding site" evidence="7">
    <location>
        <position position="169"/>
    </location>
    <ligand>
        <name>a divalent metal cation</name>
        <dbReference type="ChEBI" id="CHEBI:60240"/>
        <note>ligand shared between dimeric partners</note>
    </ligand>
</feature>
<sequence length="336" mass="34393">MTTVPPLALTMGEPAGIGGDITLKAWGRRAGAGLPPFFVIDDPARLRALAGRLGLTVPVCPIAAPEEAVEAFPHGLPVLPLALPAAVEPGRPDAANAPAVLEAIAWAVRLTTEGRAGAVVTNPINKAVLKAAGFAHPGHTEFLAELAGGVTPVMMLACPGLRVVPVTIHLSLREAVESLRTETIVEIGRLTAAGLRDNFAIARPRLAVAALNPHAGEGGVMGREEIDVIAPAVAALRAEGIDAFGPAPTDTLFHAAARARYDAALCMTHDHALIPLKTIDFAGGVNVTLGLPFVRTSPDHGTAFDIAGTGTADDASLVAALRMAGEMAAARRSTAS</sequence>
<gene>
    <name evidence="7" type="primary">pdxA</name>
    <name evidence="8" type="ORF">SAMN05421508_101212</name>
</gene>
<dbReference type="GO" id="GO:0008615">
    <property type="term" value="P:pyridoxine biosynthetic process"/>
    <property type="evidence" value="ECO:0007669"/>
    <property type="project" value="UniProtKB-UniRule"/>
</dbReference>
<comment type="subunit">
    <text evidence="7">Homodimer.</text>
</comment>
<evidence type="ECO:0000256" key="5">
    <source>
        <dbReference type="ARBA" id="ARBA00023027"/>
    </source>
</evidence>
<dbReference type="Proteomes" id="UP000219621">
    <property type="component" value="Unassembled WGS sequence"/>
</dbReference>
<name>A0A286G1J9_9PROT</name>
<evidence type="ECO:0000256" key="1">
    <source>
        <dbReference type="ARBA" id="ARBA00022490"/>
    </source>
</evidence>
<keyword evidence="7" id="KW-0460">Magnesium</keyword>
<dbReference type="Pfam" id="PF04166">
    <property type="entry name" value="PdxA"/>
    <property type="match status" value="1"/>
</dbReference>
<evidence type="ECO:0000313" key="8">
    <source>
        <dbReference type="EMBL" id="SOD89417.1"/>
    </source>
</evidence>
<dbReference type="UniPathway" id="UPA00244">
    <property type="reaction ID" value="UER00312"/>
</dbReference>
<feature type="binding site" evidence="7">
    <location>
        <position position="277"/>
    </location>
    <ligand>
        <name>substrate</name>
    </ligand>
</feature>
<keyword evidence="9" id="KW-1185">Reference proteome</keyword>
<evidence type="ECO:0000313" key="9">
    <source>
        <dbReference type="Proteomes" id="UP000219621"/>
    </source>
</evidence>
<keyword evidence="6 7" id="KW-0664">Pyridoxine biosynthesis</keyword>
<dbReference type="GO" id="GO:0008270">
    <property type="term" value="F:zinc ion binding"/>
    <property type="evidence" value="ECO:0007669"/>
    <property type="project" value="UniProtKB-UniRule"/>
</dbReference>
<dbReference type="PANTHER" id="PTHR30004:SF6">
    <property type="entry name" value="D-THREONATE 4-PHOSPHATE DEHYDROGENASE"/>
    <property type="match status" value="1"/>
</dbReference>
<dbReference type="InterPro" id="IPR005255">
    <property type="entry name" value="PdxA_fam"/>
</dbReference>
<dbReference type="GO" id="GO:0042823">
    <property type="term" value="P:pyridoxal phosphate biosynthetic process"/>
    <property type="evidence" value="ECO:0007669"/>
    <property type="project" value="UniProtKB-UniRule"/>
</dbReference>
<dbReference type="EC" id="1.1.1.262" evidence="7"/>
<dbReference type="AlphaFoldDB" id="A0A286G1J9"/>
<feature type="binding site" evidence="7">
    <location>
        <position position="214"/>
    </location>
    <ligand>
        <name>a divalent metal cation</name>
        <dbReference type="ChEBI" id="CHEBI:60240"/>
        <note>ligand shared between dimeric partners</note>
    </ligand>
</feature>
<dbReference type="GO" id="GO:0051287">
    <property type="term" value="F:NAD binding"/>
    <property type="evidence" value="ECO:0007669"/>
    <property type="project" value="InterPro"/>
</dbReference>
<feature type="binding site" evidence="7">
    <location>
        <position position="295"/>
    </location>
    <ligand>
        <name>substrate</name>
    </ligand>
</feature>
<dbReference type="Gene3D" id="3.40.718.10">
    <property type="entry name" value="Isopropylmalate Dehydrogenase"/>
    <property type="match status" value="1"/>
</dbReference>
<evidence type="ECO:0000256" key="2">
    <source>
        <dbReference type="ARBA" id="ARBA00022723"/>
    </source>
</evidence>
<dbReference type="InterPro" id="IPR037510">
    <property type="entry name" value="PdxA"/>
</dbReference>
<evidence type="ECO:0000256" key="4">
    <source>
        <dbReference type="ARBA" id="ARBA00023002"/>
    </source>
</evidence>
<feature type="binding site" evidence="7">
    <location>
        <position position="140"/>
    </location>
    <ligand>
        <name>substrate</name>
    </ligand>
</feature>
<keyword evidence="7" id="KW-0170">Cobalt</keyword>
<organism evidence="8 9">
    <name type="scientific">Caenispirillum bisanense</name>
    <dbReference type="NCBI Taxonomy" id="414052"/>
    <lineage>
        <taxon>Bacteria</taxon>
        <taxon>Pseudomonadati</taxon>
        <taxon>Pseudomonadota</taxon>
        <taxon>Alphaproteobacteria</taxon>
        <taxon>Rhodospirillales</taxon>
        <taxon>Novispirillaceae</taxon>
        <taxon>Caenispirillum</taxon>
    </lineage>
</organism>
<dbReference type="NCBIfam" id="TIGR00557">
    <property type="entry name" value="pdxA"/>
    <property type="match status" value="1"/>
</dbReference>
<comment type="similarity">
    <text evidence="7">Belongs to the PdxA family.</text>
</comment>
<comment type="catalytic activity">
    <reaction evidence="7">
        <text>4-(phosphooxy)-L-threonine + NAD(+) = 3-amino-2-oxopropyl phosphate + CO2 + NADH</text>
        <dbReference type="Rhea" id="RHEA:32275"/>
        <dbReference type="ChEBI" id="CHEBI:16526"/>
        <dbReference type="ChEBI" id="CHEBI:57279"/>
        <dbReference type="ChEBI" id="CHEBI:57540"/>
        <dbReference type="ChEBI" id="CHEBI:57945"/>
        <dbReference type="ChEBI" id="CHEBI:58452"/>
        <dbReference type="EC" id="1.1.1.262"/>
    </reaction>
</comment>
<dbReference type="OrthoDB" id="9801783at2"/>
<dbReference type="NCBIfam" id="NF003699">
    <property type="entry name" value="PRK05312.1"/>
    <property type="match status" value="1"/>
</dbReference>
<keyword evidence="3 7" id="KW-0521">NADP</keyword>
<comment type="miscellaneous">
    <text evidence="7">The active site is located at the dimer interface.</text>
</comment>
<dbReference type="GO" id="GO:0050570">
    <property type="term" value="F:4-hydroxythreonine-4-phosphate dehydrogenase activity"/>
    <property type="evidence" value="ECO:0007669"/>
    <property type="project" value="UniProtKB-UniRule"/>
</dbReference>
<dbReference type="RefSeq" id="WP_097277125.1">
    <property type="nucleotide sequence ID" value="NZ_OCNJ01000001.1"/>
</dbReference>
<evidence type="ECO:0000256" key="3">
    <source>
        <dbReference type="ARBA" id="ARBA00022857"/>
    </source>
</evidence>
<protein>
    <recommendedName>
        <fullName evidence="7">4-hydroxythreonine-4-phosphate dehydrogenase</fullName>
        <ecNumber evidence="7">1.1.1.262</ecNumber>
    </recommendedName>
    <alternativeName>
        <fullName evidence="7">4-(phosphohydroxy)-L-threonine dehydrogenase</fullName>
    </alternativeName>
</protein>
<comment type="pathway">
    <text evidence="7">Cofactor biosynthesis; pyridoxine 5'-phosphate biosynthesis; pyridoxine 5'-phosphate from D-erythrose 4-phosphate: step 4/5.</text>
</comment>
<proteinExistence type="inferred from homology"/>
<keyword evidence="7" id="KW-0862">Zinc</keyword>
<comment type="function">
    <text evidence="7">Catalyzes the NAD(P)-dependent oxidation of 4-(phosphooxy)-L-threonine (HTP) into 2-amino-3-oxo-4-(phosphooxy)butyric acid which spontaneously decarboxylates to form 3-amino-2-oxopropyl phosphate (AHAP).</text>
</comment>
<dbReference type="HAMAP" id="MF_00536">
    <property type="entry name" value="PdxA"/>
    <property type="match status" value="1"/>
</dbReference>
<keyword evidence="2 7" id="KW-0479">Metal-binding</keyword>
<evidence type="ECO:0000256" key="7">
    <source>
        <dbReference type="HAMAP-Rule" id="MF_00536"/>
    </source>
</evidence>
<feature type="binding site" evidence="7">
    <location>
        <position position="269"/>
    </location>
    <ligand>
        <name>a divalent metal cation</name>
        <dbReference type="ChEBI" id="CHEBI:60240"/>
        <note>ligand shared between dimeric partners</note>
    </ligand>
</feature>
<dbReference type="PANTHER" id="PTHR30004">
    <property type="entry name" value="4-HYDROXYTHREONINE-4-PHOSPHATE DEHYDROGENASE"/>
    <property type="match status" value="1"/>
</dbReference>
<dbReference type="SUPFAM" id="SSF53659">
    <property type="entry name" value="Isocitrate/Isopropylmalate dehydrogenase-like"/>
    <property type="match status" value="1"/>
</dbReference>
<dbReference type="GO" id="GO:0005737">
    <property type="term" value="C:cytoplasm"/>
    <property type="evidence" value="ECO:0007669"/>
    <property type="project" value="UniProtKB-SubCell"/>
</dbReference>
<keyword evidence="4 7" id="KW-0560">Oxidoreductase</keyword>
<keyword evidence="5 7" id="KW-0520">NAD</keyword>
<reference evidence="8 9" key="1">
    <citation type="submission" date="2017-09" db="EMBL/GenBank/DDBJ databases">
        <authorList>
            <person name="Ehlers B."/>
            <person name="Leendertz F.H."/>
        </authorList>
    </citation>
    <scope>NUCLEOTIDE SEQUENCE [LARGE SCALE GENOMIC DNA]</scope>
    <source>
        <strain evidence="8 9">USBA 140</strain>
    </source>
</reference>
<dbReference type="GO" id="GO:0050897">
    <property type="term" value="F:cobalt ion binding"/>
    <property type="evidence" value="ECO:0007669"/>
    <property type="project" value="UniProtKB-UniRule"/>
</dbReference>
<feature type="binding site" evidence="7">
    <location>
        <position position="139"/>
    </location>
    <ligand>
        <name>substrate</name>
    </ligand>
</feature>
<accession>A0A286G1J9</accession>
<comment type="cofactor">
    <cofactor evidence="7">
        <name>Zn(2+)</name>
        <dbReference type="ChEBI" id="CHEBI:29105"/>
    </cofactor>
    <cofactor evidence="7">
        <name>Mg(2+)</name>
        <dbReference type="ChEBI" id="CHEBI:18420"/>
    </cofactor>
    <cofactor evidence="7">
        <name>Co(2+)</name>
        <dbReference type="ChEBI" id="CHEBI:48828"/>
    </cofactor>
    <text evidence="7">Binds 1 divalent metal cation per subunit. Can use ions such as Zn(2+), Mg(2+) or Co(2+).</text>
</comment>
<comment type="subcellular location">
    <subcellularLocation>
        <location evidence="7">Cytoplasm</location>
    </subcellularLocation>
</comment>
<keyword evidence="1 7" id="KW-0963">Cytoplasm</keyword>
<dbReference type="GO" id="GO:0000287">
    <property type="term" value="F:magnesium ion binding"/>
    <property type="evidence" value="ECO:0007669"/>
    <property type="project" value="UniProtKB-UniRule"/>
</dbReference>
<feature type="binding site" evidence="7">
    <location>
        <position position="286"/>
    </location>
    <ligand>
        <name>substrate</name>
    </ligand>
</feature>